<dbReference type="EMBL" id="MN739448">
    <property type="protein sequence ID" value="QHT05028.1"/>
    <property type="molecule type" value="Genomic_DNA"/>
</dbReference>
<reference evidence="1" key="1">
    <citation type="journal article" date="2020" name="Nature">
        <title>Giant virus diversity and host interactions through global metagenomics.</title>
        <authorList>
            <person name="Schulz F."/>
            <person name="Roux S."/>
            <person name="Paez-Espino D."/>
            <person name="Jungbluth S."/>
            <person name="Walsh D.A."/>
            <person name="Denef V.J."/>
            <person name="McMahon K.D."/>
            <person name="Konstantinidis K.T."/>
            <person name="Eloe-Fadrosh E.A."/>
            <person name="Kyrpides N.C."/>
            <person name="Woyke T."/>
        </authorList>
    </citation>
    <scope>NUCLEOTIDE SEQUENCE</scope>
    <source>
        <strain evidence="1">GVMAG-M-3300021354-14</strain>
    </source>
</reference>
<organism evidence="1">
    <name type="scientific">viral metagenome</name>
    <dbReference type="NCBI Taxonomy" id="1070528"/>
    <lineage>
        <taxon>unclassified sequences</taxon>
        <taxon>metagenomes</taxon>
        <taxon>organismal metagenomes</taxon>
    </lineage>
</organism>
<evidence type="ECO:0000313" key="1">
    <source>
        <dbReference type="EMBL" id="QHT05028.1"/>
    </source>
</evidence>
<accession>A0A6C0CK99</accession>
<protein>
    <submittedName>
        <fullName evidence="1">Uncharacterized protein</fullName>
    </submittedName>
</protein>
<dbReference type="AlphaFoldDB" id="A0A6C0CK99"/>
<name>A0A6C0CK99_9ZZZZ</name>
<proteinExistence type="predicted"/>
<sequence>MSKEYWQKIKMTRSDAVYGNTIKIRDMVMFNRIDEFSNIEDNTLKNIVLNGYTQTQ</sequence>